<dbReference type="InterPro" id="IPR000182">
    <property type="entry name" value="GNAT_dom"/>
</dbReference>
<accession>A0ABU9ZB75</accession>
<evidence type="ECO:0000259" key="1">
    <source>
        <dbReference type="PROSITE" id="PS51186"/>
    </source>
</evidence>
<evidence type="ECO:0000313" key="2">
    <source>
        <dbReference type="EMBL" id="MEN3228475.1"/>
    </source>
</evidence>
<dbReference type="Pfam" id="PF00583">
    <property type="entry name" value="Acetyltransf_1"/>
    <property type="match status" value="1"/>
</dbReference>
<evidence type="ECO:0000313" key="3">
    <source>
        <dbReference type="Proteomes" id="UP001404845"/>
    </source>
</evidence>
<dbReference type="SUPFAM" id="SSF55729">
    <property type="entry name" value="Acyl-CoA N-acyltransferases (Nat)"/>
    <property type="match status" value="1"/>
</dbReference>
<keyword evidence="3" id="KW-1185">Reference proteome</keyword>
<proteinExistence type="predicted"/>
<organism evidence="2 3">
    <name type="scientific">Methylorubrum rhodesianum</name>
    <dbReference type="NCBI Taxonomy" id="29427"/>
    <lineage>
        <taxon>Bacteria</taxon>
        <taxon>Pseudomonadati</taxon>
        <taxon>Pseudomonadota</taxon>
        <taxon>Alphaproteobacteria</taxon>
        <taxon>Hyphomicrobiales</taxon>
        <taxon>Methylobacteriaceae</taxon>
        <taxon>Methylorubrum</taxon>
    </lineage>
</organism>
<dbReference type="RefSeq" id="WP_183669842.1">
    <property type="nucleotide sequence ID" value="NZ_JACHOS010000018.1"/>
</dbReference>
<dbReference type="Gene3D" id="3.40.630.30">
    <property type="match status" value="1"/>
</dbReference>
<protein>
    <submittedName>
        <fullName evidence="2">N-acetyltransferase</fullName>
    </submittedName>
</protein>
<dbReference type="InterPro" id="IPR016181">
    <property type="entry name" value="Acyl_CoA_acyltransferase"/>
</dbReference>
<comment type="caution">
    <text evidence="2">The sequence shown here is derived from an EMBL/GenBank/DDBJ whole genome shotgun (WGS) entry which is preliminary data.</text>
</comment>
<dbReference type="Proteomes" id="UP001404845">
    <property type="component" value="Unassembled WGS sequence"/>
</dbReference>
<name>A0ABU9ZB75_9HYPH</name>
<dbReference type="EMBL" id="JAQYXL010000001">
    <property type="protein sequence ID" value="MEN3228475.1"/>
    <property type="molecule type" value="Genomic_DNA"/>
</dbReference>
<gene>
    <name evidence="2" type="ORF">PUR21_12670</name>
</gene>
<dbReference type="PROSITE" id="PS51186">
    <property type="entry name" value="GNAT"/>
    <property type="match status" value="1"/>
</dbReference>
<reference evidence="2 3" key="1">
    <citation type="journal article" date="2023" name="PLoS ONE">
        <title>Complete genome assembly of Hawai'i environmental nontuberculous mycobacteria reveals unexpected co-isolation with methylobacteria.</title>
        <authorList>
            <person name="Hendrix J."/>
            <person name="Epperson L.E."/>
            <person name="Tong E.I."/>
            <person name="Chan Y.L."/>
            <person name="Hasan N.A."/>
            <person name="Dawrs S.N."/>
            <person name="Norton G.J."/>
            <person name="Virdi R."/>
            <person name="Crooks J.L."/>
            <person name="Chan E.D."/>
            <person name="Honda J.R."/>
            <person name="Strong M."/>
        </authorList>
    </citation>
    <scope>NUCLEOTIDE SEQUENCE [LARGE SCALE GENOMIC DNA]</scope>
    <source>
        <strain evidence="2 3">NJH_HI01</strain>
    </source>
</reference>
<sequence length="185" mass="19415">MIQIRDEIAADAAAREHLLDACFGPSRFLKTSQRLREGRLPSRGLALSAVRDDVLVGTVRLWDVETGCGRAALLLGPLAVDPALQGVGLGGTLMRAALARAADLGHGAVLLVGDAPYYARFGFAQAKADALYMPGPFERERFLGLELRADALEGAEGVLRATGAFEVLPEAAAEAAAVAARRHAA</sequence>
<feature type="domain" description="N-acetyltransferase" evidence="1">
    <location>
        <begin position="2"/>
        <end position="144"/>
    </location>
</feature>